<feature type="chain" id="PRO_5008588914" evidence="1">
    <location>
        <begin position="24"/>
        <end position="228"/>
    </location>
</feature>
<dbReference type="OMA" id="MAKIMIL"/>
<sequence length="228" mass="23873">MAKIMILPLLLGSVLDVADQAAATATQLSPAAEKYIGDLDLAIEKVIDVVVSAAPPDKQKETLHAAQKHLKPLTSALDKAKETGDEKEIARLVLSVEITLAMTKNAPPEKKLKTMEDSINSVAAPSPLDCPTVDKAYCEMHAKIQKAVNGFATADLANKMSEAQATVLEETLYTAGSTINKAYADGDEKKIAQVVASYSKAADAVIAAAPADKLNVLEKTFAAAAAGS</sequence>
<reference evidence="3" key="2">
    <citation type="journal article" date="2018" name="Plant J.">
        <title>The Sorghum bicolor reference genome: improved assembly, gene annotations, a transcriptome atlas, and signatures of genome organization.</title>
        <authorList>
            <person name="McCormick R.F."/>
            <person name="Truong S.K."/>
            <person name="Sreedasyam A."/>
            <person name="Jenkins J."/>
            <person name="Shu S."/>
            <person name="Sims D."/>
            <person name="Kennedy M."/>
            <person name="Amirebrahimi M."/>
            <person name="Weers B.D."/>
            <person name="McKinley B."/>
            <person name="Mattison A."/>
            <person name="Morishige D.T."/>
            <person name="Grimwood J."/>
            <person name="Schmutz J."/>
            <person name="Mullet J.E."/>
        </authorList>
    </citation>
    <scope>NUCLEOTIDE SEQUENCE [LARGE SCALE GENOMIC DNA]</scope>
    <source>
        <strain evidence="3">cv. BTx623</strain>
    </source>
</reference>
<dbReference type="Gramene" id="KXG24144">
    <property type="protein sequence ID" value="KXG24144"/>
    <property type="gene ID" value="SORBI_3008G190300"/>
</dbReference>
<organism evidence="2 3">
    <name type="scientific">Sorghum bicolor</name>
    <name type="common">Sorghum</name>
    <name type="synonym">Sorghum vulgare</name>
    <dbReference type="NCBI Taxonomy" id="4558"/>
    <lineage>
        <taxon>Eukaryota</taxon>
        <taxon>Viridiplantae</taxon>
        <taxon>Streptophyta</taxon>
        <taxon>Embryophyta</taxon>
        <taxon>Tracheophyta</taxon>
        <taxon>Spermatophyta</taxon>
        <taxon>Magnoliopsida</taxon>
        <taxon>Liliopsida</taxon>
        <taxon>Poales</taxon>
        <taxon>Poaceae</taxon>
        <taxon>PACMAD clade</taxon>
        <taxon>Panicoideae</taxon>
        <taxon>Andropogonodae</taxon>
        <taxon>Andropogoneae</taxon>
        <taxon>Sorghinae</taxon>
        <taxon>Sorghum</taxon>
    </lineage>
</organism>
<evidence type="ECO:0000256" key="1">
    <source>
        <dbReference type="SAM" id="SignalP"/>
    </source>
</evidence>
<accession>A0A1B6PEN9</accession>
<gene>
    <name evidence="2" type="ORF">SORBI_3008G190300</name>
</gene>
<keyword evidence="3" id="KW-1185">Reference proteome</keyword>
<evidence type="ECO:0000313" key="2">
    <source>
        <dbReference type="EMBL" id="KXG24144.1"/>
    </source>
</evidence>
<name>A0A1B6PEN9_SORBI</name>
<dbReference type="InterPro" id="IPR035506">
    <property type="entry name" value="Pollen_allergen/Os"/>
</dbReference>
<feature type="signal peptide" evidence="1">
    <location>
        <begin position="1"/>
        <end position="23"/>
    </location>
</feature>
<evidence type="ECO:0000313" key="3">
    <source>
        <dbReference type="Proteomes" id="UP000000768"/>
    </source>
</evidence>
<dbReference type="EMBL" id="CM000767">
    <property type="protein sequence ID" value="KXG24144.1"/>
    <property type="molecule type" value="Genomic_DNA"/>
</dbReference>
<dbReference type="eggNOG" id="ENOG502R3UU">
    <property type="taxonomic scope" value="Eukaryota"/>
</dbReference>
<dbReference type="Gene3D" id="1.20.120.320">
    <property type="entry name" value="Group V grass pollen allergen"/>
    <property type="match status" value="2"/>
</dbReference>
<reference evidence="2 3" key="1">
    <citation type="journal article" date="2009" name="Nature">
        <title>The Sorghum bicolor genome and the diversification of grasses.</title>
        <authorList>
            <person name="Paterson A.H."/>
            <person name="Bowers J.E."/>
            <person name="Bruggmann R."/>
            <person name="Dubchak I."/>
            <person name="Grimwood J."/>
            <person name="Gundlach H."/>
            <person name="Haberer G."/>
            <person name="Hellsten U."/>
            <person name="Mitros T."/>
            <person name="Poliakov A."/>
            <person name="Schmutz J."/>
            <person name="Spannagl M."/>
            <person name="Tang H."/>
            <person name="Wang X."/>
            <person name="Wicker T."/>
            <person name="Bharti A.K."/>
            <person name="Chapman J."/>
            <person name="Feltus F.A."/>
            <person name="Gowik U."/>
            <person name="Grigoriev I.V."/>
            <person name="Lyons E."/>
            <person name="Maher C.A."/>
            <person name="Martis M."/>
            <person name="Narechania A."/>
            <person name="Otillar R.P."/>
            <person name="Penning B.W."/>
            <person name="Salamov A.A."/>
            <person name="Wang Y."/>
            <person name="Zhang L."/>
            <person name="Carpita N.C."/>
            <person name="Freeling M."/>
            <person name="Gingle A.R."/>
            <person name="Hash C.T."/>
            <person name="Keller B."/>
            <person name="Klein P."/>
            <person name="Kresovich S."/>
            <person name="McCann M.C."/>
            <person name="Ming R."/>
            <person name="Peterson D.G."/>
            <person name="Mehboob-ur-Rahman"/>
            <person name="Ware D."/>
            <person name="Westhoff P."/>
            <person name="Mayer K.F."/>
            <person name="Messing J."/>
            <person name="Rokhsar D.S."/>
        </authorList>
    </citation>
    <scope>NUCLEOTIDE SEQUENCE [LARGE SCALE GENOMIC DNA]</scope>
    <source>
        <strain evidence="3">cv. BTx623</strain>
    </source>
</reference>
<proteinExistence type="predicted"/>
<dbReference type="AlphaFoldDB" id="A0A1B6PEN9"/>
<dbReference type="Proteomes" id="UP000000768">
    <property type="component" value="Chromosome 8"/>
</dbReference>
<dbReference type="InParanoid" id="A0A1B6PEN9"/>
<keyword evidence="1" id="KW-0732">Signal</keyword>
<protein>
    <submittedName>
        <fullName evidence="2">Uncharacterized protein</fullName>
    </submittedName>
</protein>
<dbReference type="FunCoup" id="A0A1B6PEN9">
    <property type="interactions" value="554"/>
</dbReference>